<proteinExistence type="predicted"/>
<name>A0A915Z9E3_9GLOM</name>
<sequence length="141" mass="16406">MPNELEESNNLEINKTNSSEEAKETSSTLFTSSKLHNFENFPEPRNATEEQQEAFHSKSYDNFYIPDSIEDFGKSSDQENNSTSNKISIFKVNNADNFQEDNNYNNETMKHHSYIDDENEVHNNPNLHLEEQNELEIPDDI</sequence>
<evidence type="ECO:0000313" key="3">
    <source>
        <dbReference type="Proteomes" id="UP000684084"/>
    </source>
</evidence>
<dbReference type="Proteomes" id="UP000684084">
    <property type="component" value="Unassembled WGS sequence"/>
</dbReference>
<comment type="caution">
    <text evidence="2">The sequence shown here is derived from an EMBL/GenBank/DDBJ whole genome shotgun (WGS) entry which is preliminary data.</text>
</comment>
<accession>A0A915Z9E3</accession>
<feature type="compositionally biased region" description="Polar residues" evidence="1">
    <location>
        <begin position="25"/>
        <end position="35"/>
    </location>
</feature>
<evidence type="ECO:0000313" key="2">
    <source>
        <dbReference type="EMBL" id="CAB5368072.1"/>
    </source>
</evidence>
<evidence type="ECO:0000256" key="1">
    <source>
        <dbReference type="SAM" id="MobiDB-lite"/>
    </source>
</evidence>
<gene>
    <name evidence="2" type="ORF">CHRIB12_LOCUS11572</name>
</gene>
<dbReference type="AlphaFoldDB" id="A0A915Z9E3"/>
<feature type="region of interest" description="Disordered" evidence="1">
    <location>
        <begin position="1"/>
        <end position="57"/>
    </location>
</feature>
<organism evidence="2 3">
    <name type="scientific">Rhizophagus irregularis</name>
    <dbReference type="NCBI Taxonomy" id="588596"/>
    <lineage>
        <taxon>Eukaryota</taxon>
        <taxon>Fungi</taxon>
        <taxon>Fungi incertae sedis</taxon>
        <taxon>Mucoromycota</taxon>
        <taxon>Glomeromycotina</taxon>
        <taxon>Glomeromycetes</taxon>
        <taxon>Glomerales</taxon>
        <taxon>Glomeraceae</taxon>
        <taxon>Rhizophagus</taxon>
    </lineage>
</organism>
<dbReference type="OrthoDB" id="2402049at2759"/>
<reference evidence="2" key="1">
    <citation type="submission" date="2020-05" db="EMBL/GenBank/DDBJ databases">
        <authorList>
            <person name="Rincon C."/>
            <person name="Sanders R I."/>
            <person name="Robbins C."/>
            <person name="Chaturvedi A."/>
        </authorList>
    </citation>
    <scope>NUCLEOTIDE SEQUENCE</scope>
    <source>
        <strain evidence="2">CHB12</strain>
    </source>
</reference>
<dbReference type="EMBL" id="CAGKOT010000024">
    <property type="protein sequence ID" value="CAB5368072.1"/>
    <property type="molecule type" value="Genomic_DNA"/>
</dbReference>
<protein>
    <submittedName>
        <fullName evidence="2">Uncharacterized protein</fullName>
    </submittedName>
</protein>
<dbReference type="VEuPathDB" id="FungiDB:RhiirFUN_011206"/>